<dbReference type="EMBL" id="FUWM01000007">
    <property type="protein sequence ID" value="SJZ47018.1"/>
    <property type="molecule type" value="Genomic_DNA"/>
</dbReference>
<proteinExistence type="predicted"/>
<dbReference type="GO" id="GO:0006364">
    <property type="term" value="P:rRNA processing"/>
    <property type="evidence" value="ECO:0007669"/>
    <property type="project" value="InterPro"/>
</dbReference>
<accession>A0A1T4KXE2</accession>
<evidence type="ECO:0000256" key="4">
    <source>
        <dbReference type="ARBA" id="ARBA00022801"/>
    </source>
</evidence>
<evidence type="ECO:0000313" key="6">
    <source>
        <dbReference type="EMBL" id="SJZ47018.1"/>
    </source>
</evidence>
<evidence type="ECO:0000256" key="3">
    <source>
        <dbReference type="ARBA" id="ARBA00022722"/>
    </source>
</evidence>
<name>A0A1T4KXE2_9FIRM</name>
<dbReference type="InterPro" id="IPR037027">
    <property type="entry name" value="YqgF/RNaseH-like_dom_sf"/>
</dbReference>
<dbReference type="Proteomes" id="UP000190625">
    <property type="component" value="Unassembled WGS sequence"/>
</dbReference>
<dbReference type="InterPro" id="IPR012337">
    <property type="entry name" value="RNaseH-like_sf"/>
</dbReference>
<dbReference type="InterPro" id="IPR006641">
    <property type="entry name" value="YqgF/RNaseH-like_dom"/>
</dbReference>
<dbReference type="InterPro" id="IPR005227">
    <property type="entry name" value="YqgF"/>
</dbReference>
<gene>
    <name evidence="6" type="ORF">SAMN02745118_00926</name>
</gene>
<dbReference type="STRING" id="142842.SAMN02745118_00926"/>
<dbReference type="GO" id="GO:0016787">
    <property type="term" value="F:hydrolase activity"/>
    <property type="evidence" value="ECO:0007669"/>
    <property type="project" value="UniProtKB-KW"/>
</dbReference>
<dbReference type="GO" id="GO:0004518">
    <property type="term" value="F:nuclease activity"/>
    <property type="evidence" value="ECO:0007669"/>
    <property type="project" value="UniProtKB-KW"/>
</dbReference>
<dbReference type="SUPFAM" id="SSF53098">
    <property type="entry name" value="Ribonuclease H-like"/>
    <property type="match status" value="1"/>
</dbReference>
<dbReference type="OrthoDB" id="5161at2"/>
<evidence type="ECO:0000256" key="2">
    <source>
        <dbReference type="ARBA" id="ARBA00022517"/>
    </source>
</evidence>
<evidence type="ECO:0000313" key="7">
    <source>
        <dbReference type="Proteomes" id="UP000190625"/>
    </source>
</evidence>
<feature type="domain" description="YqgF/RNase H-like" evidence="5">
    <location>
        <begin position="1"/>
        <end position="87"/>
    </location>
</feature>
<evidence type="ECO:0000259" key="5">
    <source>
        <dbReference type="SMART" id="SM00732"/>
    </source>
</evidence>
<organism evidence="6 7">
    <name type="scientific">Selenihalanaerobacter shriftii</name>
    <dbReference type="NCBI Taxonomy" id="142842"/>
    <lineage>
        <taxon>Bacteria</taxon>
        <taxon>Bacillati</taxon>
        <taxon>Bacillota</taxon>
        <taxon>Clostridia</taxon>
        <taxon>Halanaerobiales</taxon>
        <taxon>Halobacteroidaceae</taxon>
        <taxon>Selenihalanaerobacter</taxon>
    </lineage>
</organism>
<keyword evidence="7" id="KW-1185">Reference proteome</keyword>
<dbReference type="SMART" id="SM00732">
    <property type="entry name" value="YqgFc"/>
    <property type="match status" value="1"/>
</dbReference>
<dbReference type="RefSeq" id="WP_078809422.1">
    <property type="nucleotide sequence ID" value="NZ_FUWM01000007.1"/>
</dbReference>
<dbReference type="AlphaFoldDB" id="A0A1T4KXE2"/>
<keyword evidence="1" id="KW-0963">Cytoplasm</keyword>
<protein>
    <submittedName>
        <fullName evidence="6">RNase H-fold protein, predicted Holliday junction resolvase</fullName>
    </submittedName>
</protein>
<sequence length="132" mass="15177">MILGIDPGREKCGLALTEETDVIIKKEVVETSNLVEMVKELLSTHQIDLIVIGDGTLSQDIINKFKKSYRKEVRIEEVDETNSTLEARELYWQKNPPQGWRRFIPTSFQTPPCPVDDYVAVILIERYLNKGK</sequence>
<reference evidence="7" key="1">
    <citation type="submission" date="2017-02" db="EMBL/GenBank/DDBJ databases">
        <authorList>
            <person name="Varghese N."/>
            <person name="Submissions S."/>
        </authorList>
    </citation>
    <scope>NUCLEOTIDE SEQUENCE [LARGE SCALE GENOMIC DNA]</scope>
    <source>
        <strain evidence="7">ATCC BAA-73</strain>
    </source>
</reference>
<keyword evidence="3" id="KW-0540">Nuclease</keyword>
<evidence type="ECO:0000256" key="1">
    <source>
        <dbReference type="ARBA" id="ARBA00022490"/>
    </source>
</evidence>
<dbReference type="Gene3D" id="3.30.420.140">
    <property type="entry name" value="YqgF/RNase H-like domain"/>
    <property type="match status" value="1"/>
</dbReference>
<dbReference type="Pfam" id="PF03652">
    <property type="entry name" value="RuvX"/>
    <property type="match status" value="1"/>
</dbReference>
<keyword evidence="2" id="KW-0690">Ribosome biogenesis</keyword>
<keyword evidence="4" id="KW-0378">Hydrolase</keyword>